<proteinExistence type="predicted"/>
<dbReference type="Pfam" id="PF14497">
    <property type="entry name" value="GST_C_3"/>
    <property type="match status" value="1"/>
</dbReference>
<dbReference type="InterPro" id="IPR010987">
    <property type="entry name" value="Glutathione-S-Trfase_C-like"/>
</dbReference>
<accession>A0ABM1DRI0</accession>
<dbReference type="PROSITE" id="PS50405">
    <property type="entry name" value="GST_CTER"/>
    <property type="match status" value="1"/>
</dbReference>
<dbReference type="InterPro" id="IPR004046">
    <property type="entry name" value="GST_C"/>
</dbReference>
<dbReference type="Gene3D" id="1.20.1050.130">
    <property type="match status" value="1"/>
</dbReference>
<gene>
    <name evidence="3" type="primary">LOC106805472</name>
</gene>
<keyword evidence="2" id="KW-1185">Reference proteome</keyword>
<protein>
    <submittedName>
        <fullName evidence="3">Glutathione S-transferase Mu 1-like</fullName>
    </submittedName>
</protein>
<sequence length="147" mass="17003">MVLVAKTAEEQIRQDLLIDQAADLRWTYDVITYALHITDEEFKRPKDGFLKVLPTTLRTVSEFLGEKEWFTGKNLNIVDFIIYELLGIHRAFVPTCLNDFEYLQTFLFCPLIAIFTPNNLLNSGKYLASDKFMNVPIQNKMARFGST</sequence>
<dbReference type="RefSeq" id="XP_014662551.1">
    <property type="nucleotide sequence ID" value="XM_014807065.1"/>
</dbReference>
<feature type="domain" description="GST C-terminal" evidence="1">
    <location>
        <begin position="7"/>
        <end position="137"/>
    </location>
</feature>
<name>A0ABM1DRI0_PRICU</name>
<evidence type="ECO:0000259" key="1">
    <source>
        <dbReference type="PROSITE" id="PS50405"/>
    </source>
</evidence>
<organism evidence="2 3">
    <name type="scientific">Priapulus caudatus</name>
    <name type="common">Priapulid worm</name>
    <dbReference type="NCBI Taxonomy" id="37621"/>
    <lineage>
        <taxon>Eukaryota</taxon>
        <taxon>Metazoa</taxon>
        <taxon>Ecdysozoa</taxon>
        <taxon>Scalidophora</taxon>
        <taxon>Priapulida</taxon>
        <taxon>Priapulimorpha</taxon>
        <taxon>Priapulimorphida</taxon>
        <taxon>Priapulidae</taxon>
        <taxon>Priapulus</taxon>
    </lineage>
</organism>
<dbReference type="GeneID" id="106805472"/>
<reference evidence="3" key="1">
    <citation type="submission" date="2025-08" db="UniProtKB">
        <authorList>
            <consortium name="RefSeq"/>
        </authorList>
    </citation>
    <scope>IDENTIFICATION</scope>
</reference>
<evidence type="ECO:0000313" key="3">
    <source>
        <dbReference type="RefSeq" id="XP_014662551.1"/>
    </source>
</evidence>
<dbReference type="InterPro" id="IPR036282">
    <property type="entry name" value="Glutathione-S-Trfase_C_sf"/>
</dbReference>
<dbReference type="SUPFAM" id="SSF47616">
    <property type="entry name" value="GST C-terminal domain-like"/>
    <property type="match status" value="1"/>
</dbReference>
<dbReference type="Proteomes" id="UP000695022">
    <property type="component" value="Unplaced"/>
</dbReference>
<evidence type="ECO:0000313" key="2">
    <source>
        <dbReference type="Proteomes" id="UP000695022"/>
    </source>
</evidence>